<evidence type="ECO:0000313" key="1">
    <source>
        <dbReference type="EMBL" id="OAQ97568.1"/>
    </source>
</evidence>
<reference evidence="1 2" key="1">
    <citation type="submission" date="2016-03" db="EMBL/GenBank/DDBJ databases">
        <title>Fine-scale spatial genetic structure of a fungal parasite of coffee scale insects.</title>
        <authorList>
            <person name="Jackson D."/>
            <person name="Zemenick K.A."/>
            <person name="Malloure B."/>
            <person name="Quandt C.A."/>
            <person name="James T.Y."/>
        </authorList>
    </citation>
    <scope>NUCLEOTIDE SEQUENCE [LARGE SCALE GENOMIC DNA]</scope>
    <source>
        <strain evidence="1 2">UM487</strain>
    </source>
</reference>
<dbReference type="PANTHER" id="PTHR43130">
    <property type="entry name" value="ARAC-FAMILY TRANSCRIPTIONAL REGULATOR"/>
    <property type="match status" value="1"/>
</dbReference>
<dbReference type="EMBL" id="LUKN01003344">
    <property type="protein sequence ID" value="OAQ97568.1"/>
    <property type="molecule type" value="Genomic_DNA"/>
</dbReference>
<gene>
    <name evidence="1" type="ORF">LLEC1_01211</name>
</gene>
<dbReference type="OMA" id="HWINEDK"/>
<evidence type="ECO:0000313" key="2">
    <source>
        <dbReference type="Proteomes" id="UP000243081"/>
    </source>
</evidence>
<dbReference type="InterPro" id="IPR052158">
    <property type="entry name" value="INH-QAR"/>
</dbReference>
<dbReference type="SUPFAM" id="SSF52317">
    <property type="entry name" value="Class I glutamine amidotransferase-like"/>
    <property type="match status" value="1"/>
</dbReference>
<name>A0A179I754_CORDF</name>
<dbReference type="OrthoDB" id="543156at2759"/>
<organism evidence="1 2">
    <name type="scientific">Cordyceps confragosa</name>
    <name type="common">Lecanicillium lecanii</name>
    <dbReference type="NCBI Taxonomy" id="2714763"/>
    <lineage>
        <taxon>Eukaryota</taxon>
        <taxon>Fungi</taxon>
        <taxon>Dikarya</taxon>
        <taxon>Ascomycota</taxon>
        <taxon>Pezizomycotina</taxon>
        <taxon>Sordariomycetes</taxon>
        <taxon>Hypocreomycetidae</taxon>
        <taxon>Hypocreales</taxon>
        <taxon>Cordycipitaceae</taxon>
        <taxon>Akanthomyces</taxon>
    </lineage>
</organism>
<dbReference type="Proteomes" id="UP000243081">
    <property type="component" value="Unassembled WGS sequence"/>
</dbReference>
<keyword evidence="2" id="KW-1185">Reference proteome</keyword>
<dbReference type="InterPro" id="IPR029062">
    <property type="entry name" value="Class_I_gatase-like"/>
</dbReference>
<dbReference type="AlphaFoldDB" id="A0A179I754"/>
<proteinExistence type="predicted"/>
<dbReference type="PANTHER" id="PTHR43130:SF7">
    <property type="entry name" value="DJ-1_PFPI DOMAIN-CONTAINING PROTEIN"/>
    <property type="match status" value="1"/>
</dbReference>
<comment type="caution">
    <text evidence="1">The sequence shown here is derived from an EMBL/GenBank/DDBJ whole genome shotgun (WGS) entry which is preliminary data.</text>
</comment>
<sequence length="172" mass="18680">MSDFDLSKPTRTIHVGVVLMNSVTEALDVVPVDILHGMSEKFIESMPSLIPEPLLKQGLPLEFHWVSENGTKDIRQLSSGLNVTPTDSFADCPTLDIVLVGAHHIDYHLTATERAFVQKAYAGCSAFMTVCGGVLVAVESGLVARRTVTGPRFMLPQLGAAAPDATWVEKRY</sequence>
<dbReference type="Gene3D" id="3.40.50.880">
    <property type="match status" value="1"/>
</dbReference>
<feature type="non-terminal residue" evidence="1">
    <location>
        <position position="172"/>
    </location>
</feature>
<evidence type="ECO:0008006" key="3">
    <source>
        <dbReference type="Google" id="ProtNLM"/>
    </source>
</evidence>
<protein>
    <recommendedName>
        <fullName evidence="3">DJ-1/PfpI domain-containing protein</fullName>
    </recommendedName>
</protein>
<accession>A0A179I754</accession>